<protein>
    <submittedName>
        <fullName evidence="2">Uncharacterized protein</fullName>
    </submittedName>
</protein>
<proteinExistence type="predicted"/>
<name>A0AAV3YH60_9GAST</name>
<gene>
    <name evidence="2" type="ORF">PoB_000820600</name>
</gene>
<sequence>MGFDEGMQIKSPKYSIGNEGHDEYDDDNDDFDEHNNEEKYDDYYDDERMKEEEKENEQADYTEHDGVSAISSL</sequence>
<evidence type="ECO:0000313" key="2">
    <source>
        <dbReference type="EMBL" id="GFN81700.1"/>
    </source>
</evidence>
<evidence type="ECO:0000256" key="1">
    <source>
        <dbReference type="SAM" id="MobiDB-lite"/>
    </source>
</evidence>
<dbReference type="Proteomes" id="UP000735302">
    <property type="component" value="Unassembled WGS sequence"/>
</dbReference>
<feature type="region of interest" description="Disordered" evidence="1">
    <location>
        <begin position="1"/>
        <end position="73"/>
    </location>
</feature>
<feature type="compositionally biased region" description="Acidic residues" evidence="1">
    <location>
        <begin position="22"/>
        <end position="32"/>
    </location>
</feature>
<accession>A0AAV3YH60</accession>
<organism evidence="2 3">
    <name type="scientific">Plakobranchus ocellatus</name>
    <dbReference type="NCBI Taxonomy" id="259542"/>
    <lineage>
        <taxon>Eukaryota</taxon>
        <taxon>Metazoa</taxon>
        <taxon>Spiralia</taxon>
        <taxon>Lophotrochozoa</taxon>
        <taxon>Mollusca</taxon>
        <taxon>Gastropoda</taxon>
        <taxon>Heterobranchia</taxon>
        <taxon>Euthyneura</taxon>
        <taxon>Panpulmonata</taxon>
        <taxon>Sacoglossa</taxon>
        <taxon>Placobranchoidea</taxon>
        <taxon>Plakobranchidae</taxon>
        <taxon>Plakobranchus</taxon>
    </lineage>
</organism>
<comment type="caution">
    <text evidence="2">The sequence shown here is derived from an EMBL/GenBank/DDBJ whole genome shotgun (WGS) entry which is preliminary data.</text>
</comment>
<evidence type="ECO:0000313" key="3">
    <source>
        <dbReference type="Proteomes" id="UP000735302"/>
    </source>
</evidence>
<feature type="compositionally biased region" description="Basic and acidic residues" evidence="1">
    <location>
        <begin position="33"/>
        <end position="66"/>
    </location>
</feature>
<dbReference type="AlphaFoldDB" id="A0AAV3YH60"/>
<keyword evidence="3" id="KW-1185">Reference proteome</keyword>
<dbReference type="EMBL" id="BLXT01000945">
    <property type="protein sequence ID" value="GFN81700.1"/>
    <property type="molecule type" value="Genomic_DNA"/>
</dbReference>
<reference evidence="2 3" key="1">
    <citation type="journal article" date="2021" name="Elife">
        <title>Chloroplast acquisition without the gene transfer in kleptoplastic sea slugs, Plakobranchus ocellatus.</title>
        <authorList>
            <person name="Maeda T."/>
            <person name="Takahashi S."/>
            <person name="Yoshida T."/>
            <person name="Shimamura S."/>
            <person name="Takaki Y."/>
            <person name="Nagai Y."/>
            <person name="Toyoda A."/>
            <person name="Suzuki Y."/>
            <person name="Arimoto A."/>
            <person name="Ishii H."/>
            <person name="Satoh N."/>
            <person name="Nishiyama T."/>
            <person name="Hasebe M."/>
            <person name="Maruyama T."/>
            <person name="Minagawa J."/>
            <person name="Obokata J."/>
            <person name="Shigenobu S."/>
        </authorList>
    </citation>
    <scope>NUCLEOTIDE SEQUENCE [LARGE SCALE GENOMIC DNA]</scope>
</reference>